<feature type="region of interest" description="Disordered" evidence="7">
    <location>
        <begin position="196"/>
        <end position="339"/>
    </location>
</feature>
<evidence type="ECO:0000256" key="1">
    <source>
        <dbReference type="ARBA" id="ARBA00004123"/>
    </source>
</evidence>
<evidence type="ECO:0000256" key="4">
    <source>
        <dbReference type="ARBA" id="ARBA00023204"/>
    </source>
</evidence>
<protein>
    <recommendedName>
        <fullName evidence="12">XRCC4</fullName>
    </recommendedName>
</protein>
<dbReference type="InterPro" id="IPR053962">
    <property type="entry name" value="XRCC4_CC"/>
</dbReference>
<dbReference type="Pfam" id="PF21924">
    <property type="entry name" value="XRCC4_CC"/>
    <property type="match status" value="1"/>
</dbReference>
<keyword evidence="5" id="KW-0539">Nucleus</keyword>
<dbReference type="Proteomes" id="UP001634394">
    <property type="component" value="Unassembled WGS sequence"/>
</dbReference>
<feature type="domain" description="XRCC4 N-terminal" evidence="8">
    <location>
        <begin position="17"/>
        <end position="116"/>
    </location>
</feature>
<evidence type="ECO:0000256" key="6">
    <source>
        <dbReference type="ARBA" id="ARBA00025728"/>
    </source>
</evidence>
<keyword evidence="2" id="KW-0227">DNA damage</keyword>
<dbReference type="Gene3D" id="1.20.5.370">
    <property type="match status" value="1"/>
</dbReference>
<evidence type="ECO:0000256" key="7">
    <source>
        <dbReference type="SAM" id="MobiDB-lite"/>
    </source>
</evidence>
<gene>
    <name evidence="10" type="ORF">ACJMK2_020481</name>
</gene>
<dbReference type="PANTHER" id="PTHR28559">
    <property type="entry name" value="DNA REPAIR PROTEIN XRCC4"/>
    <property type="match status" value="1"/>
</dbReference>
<evidence type="ECO:0000256" key="5">
    <source>
        <dbReference type="ARBA" id="ARBA00023242"/>
    </source>
</evidence>
<organism evidence="10 11">
    <name type="scientific">Sinanodonta woodiana</name>
    <name type="common">Chinese pond mussel</name>
    <name type="synonym">Anodonta woodiana</name>
    <dbReference type="NCBI Taxonomy" id="1069815"/>
    <lineage>
        <taxon>Eukaryota</taxon>
        <taxon>Metazoa</taxon>
        <taxon>Spiralia</taxon>
        <taxon>Lophotrochozoa</taxon>
        <taxon>Mollusca</taxon>
        <taxon>Bivalvia</taxon>
        <taxon>Autobranchia</taxon>
        <taxon>Heteroconchia</taxon>
        <taxon>Palaeoheterodonta</taxon>
        <taxon>Unionida</taxon>
        <taxon>Unionoidea</taxon>
        <taxon>Unionidae</taxon>
        <taxon>Unioninae</taxon>
        <taxon>Sinanodonta</taxon>
    </lineage>
</organism>
<evidence type="ECO:0000256" key="2">
    <source>
        <dbReference type="ARBA" id="ARBA00022763"/>
    </source>
</evidence>
<feature type="compositionally biased region" description="Acidic residues" evidence="7">
    <location>
        <begin position="330"/>
        <end position="339"/>
    </location>
</feature>
<accession>A0ABD3U1S1</accession>
<comment type="similarity">
    <text evidence="6">Belongs to the XRCC4-XLF family. XRCC4 subfamily.</text>
</comment>
<dbReference type="GO" id="GO:0006303">
    <property type="term" value="P:double-strand break repair via nonhomologous end joining"/>
    <property type="evidence" value="ECO:0007669"/>
    <property type="project" value="UniProtKB-ARBA"/>
</dbReference>
<evidence type="ECO:0000313" key="11">
    <source>
        <dbReference type="Proteomes" id="UP001634394"/>
    </source>
</evidence>
<sequence>MNWSEFHRILTNDEEECFLLTTVKDGGKEGLDIILCEGSDIWVGEVSVDQLDEMSVRLKIEFSSYVDQTVDAFTGKNEGKVTYQYQLKKDGTKAKFIWKKFIPSEDITFQLGFTVLQKKEDADKYRTLMFNHCISHMLELRDRIHTLETDNERLAQERISALKRLEKCVVAKEELENDLYAKFTAILNSKKERIRELKGQGDEPGPSGLTGTPAQEQSDSERSNKGTQQKRKPQKRSGYSTQRKRQHITNKAGTSKSEGDNSLILEEDKEEKKSQVVARPKRQGGRQRKQTPSKPVLPRVTSNESESGGSTKKTSLRKTPSSVSKRSTTSEEDDLIGGL</sequence>
<evidence type="ECO:0000259" key="9">
    <source>
        <dbReference type="Pfam" id="PF21924"/>
    </source>
</evidence>
<dbReference type="InterPro" id="IPR009089">
    <property type="entry name" value="XRCC4_N_sf"/>
</dbReference>
<comment type="subcellular location">
    <subcellularLocation>
        <location evidence="1">Nucleus</location>
    </subcellularLocation>
</comment>
<reference evidence="10 11" key="1">
    <citation type="submission" date="2024-11" db="EMBL/GenBank/DDBJ databases">
        <title>Chromosome-level genome assembly of the freshwater bivalve Anodonta woodiana.</title>
        <authorList>
            <person name="Chen X."/>
        </authorList>
    </citation>
    <scope>NUCLEOTIDE SEQUENCE [LARGE SCALE GENOMIC DNA]</scope>
    <source>
        <strain evidence="10">MN2024</strain>
        <tissue evidence="10">Gills</tissue>
    </source>
</reference>
<dbReference type="AlphaFoldDB" id="A0ABD3U1S1"/>
<evidence type="ECO:0000256" key="3">
    <source>
        <dbReference type="ARBA" id="ARBA00023172"/>
    </source>
</evidence>
<evidence type="ECO:0000259" key="8">
    <source>
        <dbReference type="Pfam" id="PF06632"/>
    </source>
</evidence>
<dbReference type="InterPro" id="IPR010585">
    <property type="entry name" value="DNA_repair_prot_XRCC4"/>
</dbReference>
<dbReference type="InterPro" id="IPR053961">
    <property type="entry name" value="XRCC4_N"/>
</dbReference>
<comment type="caution">
    <text evidence="10">The sequence shown here is derived from an EMBL/GenBank/DDBJ whole genome shotgun (WGS) entry which is preliminary data.</text>
</comment>
<feature type="compositionally biased region" description="Basic residues" evidence="7">
    <location>
        <begin position="279"/>
        <end position="291"/>
    </location>
</feature>
<dbReference type="GO" id="GO:0006310">
    <property type="term" value="P:DNA recombination"/>
    <property type="evidence" value="ECO:0007669"/>
    <property type="project" value="UniProtKB-KW"/>
</dbReference>
<dbReference type="Gene3D" id="2.170.210.10">
    <property type="entry name" value="DNA double-strand break repair and VJ recombination XRCC4, N-terminal"/>
    <property type="match status" value="1"/>
</dbReference>
<dbReference type="GO" id="GO:0005634">
    <property type="term" value="C:nucleus"/>
    <property type="evidence" value="ECO:0007669"/>
    <property type="project" value="UniProtKB-SubCell"/>
</dbReference>
<dbReference type="SUPFAM" id="SSF50809">
    <property type="entry name" value="XRCC4, N-terminal domain"/>
    <property type="match status" value="1"/>
</dbReference>
<feature type="domain" description="XRCC4 coiled-coil" evidence="9">
    <location>
        <begin position="129"/>
        <end position="197"/>
    </location>
</feature>
<keyword evidence="4" id="KW-0234">DNA repair</keyword>
<dbReference type="Pfam" id="PF06632">
    <property type="entry name" value="XRCC4"/>
    <property type="match status" value="1"/>
</dbReference>
<proteinExistence type="inferred from homology"/>
<evidence type="ECO:0008006" key="12">
    <source>
        <dbReference type="Google" id="ProtNLM"/>
    </source>
</evidence>
<dbReference type="EMBL" id="JBJQND010000017">
    <property type="protein sequence ID" value="KAL3842473.1"/>
    <property type="molecule type" value="Genomic_DNA"/>
</dbReference>
<dbReference type="InterPro" id="IPR014751">
    <property type="entry name" value="XRCC4-like_C"/>
</dbReference>
<dbReference type="InterPro" id="IPR038051">
    <property type="entry name" value="XRCC4-like_N_sf"/>
</dbReference>
<dbReference type="PANTHER" id="PTHR28559:SF1">
    <property type="entry name" value="DNA REPAIR PROTEIN XRCC4"/>
    <property type="match status" value="1"/>
</dbReference>
<name>A0ABD3U1S1_SINWO</name>
<keyword evidence="3" id="KW-0233">DNA recombination</keyword>
<keyword evidence="11" id="KW-1185">Reference proteome</keyword>
<dbReference type="CDD" id="cd22283">
    <property type="entry name" value="HD_XRCC4_N"/>
    <property type="match status" value="1"/>
</dbReference>
<dbReference type="SUPFAM" id="SSF58022">
    <property type="entry name" value="XRCC4, C-terminal oligomerization domain"/>
    <property type="match status" value="1"/>
</dbReference>
<feature type="compositionally biased region" description="Polar residues" evidence="7">
    <location>
        <begin position="300"/>
        <end position="327"/>
    </location>
</feature>
<evidence type="ECO:0000313" key="10">
    <source>
        <dbReference type="EMBL" id="KAL3842473.1"/>
    </source>
</evidence>